<evidence type="ECO:0000313" key="1">
    <source>
        <dbReference type="EMBL" id="ASR50429.1"/>
    </source>
</evidence>
<dbReference type="EMBL" id="CP020083">
    <property type="protein sequence ID" value="ASR50429.1"/>
    <property type="molecule type" value="Genomic_DNA"/>
</dbReference>
<sequence>MNAITPITAAQDGQRKAAAVQSWNQQRSKMIDTFTRSEFAVTQTLQVLASIEGRGAGTKLNPSLQGRFAQLLELFAPAGAFASEGKAIAAQLQAVSDNIALRNMLCHGRPTMYHDDAGRWIVRLEMLTVVKAHAEPRETLLTQEQVKLTLKELNSVSAILVSRLEQLCRNLATAKGLTPSAQVAPGSR</sequence>
<reference evidence="1 2" key="1">
    <citation type="submission" date="2017-03" db="EMBL/GenBank/DDBJ databases">
        <title>Complete genome sequence of Blastomonas fulva degrading microcsystin LR.</title>
        <authorList>
            <person name="Lee H.-g."/>
            <person name="Jin L."/>
            <person name="oh H.-M."/>
        </authorList>
    </citation>
    <scope>NUCLEOTIDE SEQUENCE [LARGE SCALE GENOMIC DNA]</scope>
    <source>
        <strain evidence="1 2">T2</strain>
    </source>
</reference>
<protein>
    <recommendedName>
        <fullName evidence="3">MAE-28990/MAE-18760-like HEPN domain-containing protein</fullName>
    </recommendedName>
</protein>
<name>A0ABM6M3E4_9SPHN</name>
<keyword evidence="2" id="KW-1185">Reference proteome</keyword>
<evidence type="ECO:0000313" key="2">
    <source>
        <dbReference type="Proteomes" id="UP000258016"/>
    </source>
</evidence>
<accession>A0ABM6M3E4</accession>
<proteinExistence type="predicted"/>
<dbReference type="Proteomes" id="UP000258016">
    <property type="component" value="Chromosome"/>
</dbReference>
<organism evidence="1 2">
    <name type="scientific">Blastomonas fulva</name>
    <dbReference type="NCBI Taxonomy" id="1550728"/>
    <lineage>
        <taxon>Bacteria</taxon>
        <taxon>Pseudomonadati</taxon>
        <taxon>Pseudomonadota</taxon>
        <taxon>Alphaproteobacteria</taxon>
        <taxon>Sphingomonadales</taxon>
        <taxon>Sphingomonadaceae</taxon>
        <taxon>Blastomonas</taxon>
    </lineage>
</organism>
<gene>
    <name evidence="1" type="ORF">B5J99_02240</name>
</gene>
<evidence type="ECO:0008006" key="3">
    <source>
        <dbReference type="Google" id="ProtNLM"/>
    </source>
</evidence>